<dbReference type="GO" id="GO:0003707">
    <property type="term" value="F:nuclear steroid receptor activity"/>
    <property type="evidence" value="ECO:0007669"/>
    <property type="project" value="TreeGrafter"/>
</dbReference>
<comment type="subcellular location">
    <subcellularLocation>
        <location evidence="1">Membrane</location>
        <topology evidence="1">Multi-pass membrane protein</topology>
    </subcellularLocation>
</comment>
<dbReference type="GO" id="GO:0005886">
    <property type="term" value="C:plasma membrane"/>
    <property type="evidence" value="ECO:0007669"/>
    <property type="project" value="TreeGrafter"/>
</dbReference>
<dbReference type="Ensembl" id="ENSCSAVT00000015615.1">
    <property type="protein sequence ID" value="ENSCSAVP00000015437.1"/>
    <property type="gene ID" value="ENSCSAVG00000009059.1"/>
</dbReference>
<keyword evidence="6" id="KW-0479">Metal-binding</keyword>
<keyword evidence="5 7" id="KW-0472">Membrane</keyword>
<evidence type="ECO:0000256" key="7">
    <source>
        <dbReference type="SAM" id="Phobius"/>
    </source>
</evidence>
<keyword evidence="3 7" id="KW-0812">Transmembrane</keyword>
<reference evidence="8" key="2">
    <citation type="submission" date="2025-08" db="UniProtKB">
        <authorList>
            <consortium name="Ensembl"/>
        </authorList>
    </citation>
    <scope>IDENTIFICATION</scope>
</reference>
<dbReference type="PANTHER" id="PTHR20855">
    <property type="entry name" value="ADIPOR/PROGESTIN RECEPTOR-RELATED"/>
    <property type="match status" value="1"/>
</dbReference>
<keyword evidence="6" id="KW-0862">Zinc</keyword>
<dbReference type="InterPro" id="IPR004254">
    <property type="entry name" value="AdipoR/HlyIII-related"/>
</dbReference>
<accession>H2ZCX1</accession>
<keyword evidence="9" id="KW-1185">Reference proteome</keyword>
<reference evidence="8" key="3">
    <citation type="submission" date="2025-09" db="UniProtKB">
        <authorList>
            <consortium name="Ensembl"/>
        </authorList>
    </citation>
    <scope>IDENTIFICATION</scope>
</reference>
<feature type="transmembrane region" description="Helical" evidence="7">
    <location>
        <begin position="148"/>
        <end position="170"/>
    </location>
</feature>
<dbReference type="eggNOG" id="KOG0748">
    <property type="taxonomic scope" value="Eukaryota"/>
</dbReference>
<feature type="transmembrane region" description="Helical" evidence="7">
    <location>
        <begin position="118"/>
        <end position="136"/>
    </location>
</feature>
<evidence type="ECO:0000256" key="1">
    <source>
        <dbReference type="ARBA" id="ARBA00004141"/>
    </source>
</evidence>
<dbReference type="HOGENOM" id="CLU_1524601_0_0_1"/>
<evidence type="ECO:0000313" key="8">
    <source>
        <dbReference type="Ensembl" id="ENSCSAVP00000015437.1"/>
    </source>
</evidence>
<protein>
    <submittedName>
        <fullName evidence="8">Uncharacterized protein</fullName>
    </submittedName>
</protein>
<feature type="binding site" evidence="6">
    <location>
        <position position="168"/>
    </location>
    <ligand>
        <name>Zn(2+)</name>
        <dbReference type="ChEBI" id="CHEBI:29105"/>
    </ligand>
</feature>
<comment type="similarity">
    <text evidence="2">Belongs to the ADIPOR family.</text>
</comment>
<evidence type="ECO:0000313" key="9">
    <source>
        <dbReference type="Proteomes" id="UP000007875"/>
    </source>
</evidence>
<dbReference type="GO" id="GO:0046872">
    <property type="term" value="F:metal ion binding"/>
    <property type="evidence" value="ECO:0007669"/>
    <property type="project" value="UniProtKB-KW"/>
</dbReference>
<evidence type="ECO:0000256" key="3">
    <source>
        <dbReference type="ARBA" id="ARBA00022692"/>
    </source>
</evidence>
<dbReference type="InParanoid" id="H2ZCX1"/>
<reference evidence="9" key="1">
    <citation type="submission" date="2003-08" db="EMBL/GenBank/DDBJ databases">
        <authorList>
            <person name="Birren B."/>
            <person name="Nusbaum C."/>
            <person name="Abebe A."/>
            <person name="Abouelleil A."/>
            <person name="Adekoya E."/>
            <person name="Ait-zahra M."/>
            <person name="Allen N."/>
            <person name="Allen T."/>
            <person name="An P."/>
            <person name="Anderson M."/>
            <person name="Anderson S."/>
            <person name="Arachchi H."/>
            <person name="Armbruster J."/>
            <person name="Bachantsang P."/>
            <person name="Baldwin J."/>
            <person name="Barry A."/>
            <person name="Bayul T."/>
            <person name="Blitshsteyn B."/>
            <person name="Bloom T."/>
            <person name="Blye J."/>
            <person name="Boguslavskiy L."/>
            <person name="Borowsky M."/>
            <person name="Boukhgalter B."/>
            <person name="Brunache A."/>
            <person name="Butler J."/>
            <person name="Calixte N."/>
            <person name="Calvo S."/>
            <person name="Camarata J."/>
            <person name="Campo K."/>
            <person name="Chang J."/>
            <person name="Cheshatsang Y."/>
            <person name="Citroen M."/>
            <person name="Collymore A."/>
            <person name="Considine T."/>
            <person name="Cook A."/>
            <person name="Cooke P."/>
            <person name="Corum B."/>
            <person name="Cuomo C."/>
            <person name="David R."/>
            <person name="Dawoe T."/>
            <person name="Degray S."/>
            <person name="Dodge S."/>
            <person name="Dooley K."/>
            <person name="Dorje P."/>
            <person name="Dorjee K."/>
            <person name="Dorris L."/>
            <person name="Duffey N."/>
            <person name="Dupes A."/>
            <person name="Elkins T."/>
            <person name="Engels R."/>
            <person name="Erickson J."/>
            <person name="Farina A."/>
            <person name="Faro S."/>
            <person name="Ferreira P."/>
            <person name="Fischer H."/>
            <person name="Fitzgerald M."/>
            <person name="Foley K."/>
            <person name="Gage D."/>
            <person name="Galagan J."/>
            <person name="Gearin G."/>
            <person name="Gnerre S."/>
            <person name="Gnirke A."/>
            <person name="Goyette A."/>
            <person name="Graham J."/>
            <person name="Grandbois E."/>
            <person name="Gyaltsen K."/>
            <person name="Hafez N."/>
            <person name="Hagopian D."/>
            <person name="Hagos B."/>
            <person name="Hall J."/>
            <person name="Hatcher B."/>
            <person name="Heller A."/>
            <person name="Higgins H."/>
            <person name="Honan T."/>
            <person name="Horn A."/>
            <person name="Houde N."/>
            <person name="Hughes L."/>
            <person name="Hulme W."/>
            <person name="Husby E."/>
            <person name="Iliev I."/>
            <person name="Jaffe D."/>
            <person name="Jones C."/>
            <person name="Kamal M."/>
            <person name="Kamat A."/>
            <person name="Kamvysselis M."/>
            <person name="Karlsson E."/>
            <person name="Kells C."/>
            <person name="Kieu A."/>
            <person name="Kisner P."/>
            <person name="Kodira C."/>
            <person name="Kulbokas E."/>
            <person name="Labutti K."/>
            <person name="Lama D."/>
            <person name="Landers T."/>
            <person name="Leger J."/>
            <person name="Levine S."/>
            <person name="Lewis D."/>
            <person name="Lewis T."/>
            <person name="Lindblad-toh K."/>
            <person name="Liu X."/>
            <person name="Lokyitsang T."/>
            <person name="Lokyitsang Y."/>
            <person name="Lucien O."/>
            <person name="Lui A."/>
            <person name="Ma L.J."/>
            <person name="Mabbitt R."/>
            <person name="Macdonald J."/>
            <person name="Maclean C."/>
            <person name="Major J."/>
            <person name="Manning J."/>
            <person name="Marabella R."/>
            <person name="Maru K."/>
            <person name="Matthews C."/>
            <person name="Mauceli E."/>
            <person name="Mccarthy M."/>
            <person name="Mcdonough S."/>
            <person name="Mcghee T."/>
            <person name="Meldrim J."/>
            <person name="Meneus L."/>
            <person name="Mesirov J."/>
            <person name="Mihalev A."/>
            <person name="Mihova T."/>
            <person name="Mikkelsen T."/>
            <person name="Mlenga V."/>
            <person name="Moru K."/>
            <person name="Mozes J."/>
            <person name="Mulrain L."/>
            <person name="Munson G."/>
            <person name="Naylor J."/>
            <person name="Newes C."/>
            <person name="Nguyen C."/>
            <person name="Nguyen N."/>
            <person name="Nguyen T."/>
            <person name="Nicol R."/>
            <person name="Nielsen C."/>
            <person name="Nizzari M."/>
            <person name="Norbu C."/>
            <person name="Norbu N."/>
            <person name="O'donnell P."/>
            <person name="Okoawo O."/>
            <person name="O'leary S."/>
            <person name="Omotosho B."/>
            <person name="O'neill K."/>
            <person name="Osman S."/>
            <person name="Parker S."/>
            <person name="Perrin D."/>
            <person name="Phunkhang P."/>
            <person name="Piqani B."/>
            <person name="Purcell S."/>
            <person name="Rachupka T."/>
            <person name="Ramasamy U."/>
            <person name="Rameau R."/>
            <person name="Ray V."/>
            <person name="Raymond C."/>
            <person name="Retta R."/>
            <person name="Richardson S."/>
            <person name="Rise C."/>
            <person name="Rodriguez J."/>
            <person name="Rogers J."/>
            <person name="Rogov P."/>
            <person name="Rutman M."/>
            <person name="Schupbach R."/>
            <person name="Seaman C."/>
            <person name="Settipalli S."/>
            <person name="Sharpe T."/>
            <person name="Sheridan J."/>
            <person name="Sherpa N."/>
            <person name="Shi J."/>
            <person name="Smirnov S."/>
            <person name="Smith C."/>
            <person name="Sougnez C."/>
            <person name="Spencer B."/>
            <person name="Stalker J."/>
            <person name="Stange-thomann N."/>
            <person name="Stavropoulos S."/>
            <person name="Stetson K."/>
            <person name="Stone C."/>
            <person name="Stone S."/>
            <person name="Stubbs M."/>
            <person name="Talamas J."/>
            <person name="Tchuinga P."/>
            <person name="Tenzing P."/>
            <person name="Tesfaye S."/>
            <person name="Theodore J."/>
            <person name="Thoulutsang Y."/>
            <person name="Topham K."/>
            <person name="Towey S."/>
            <person name="Tsamla T."/>
            <person name="Tsomo N."/>
            <person name="Vallee D."/>
            <person name="Vassiliev H."/>
            <person name="Venkataraman V."/>
            <person name="Vinson J."/>
            <person name="Vo A."/>
            <person name="Wade C."/>
            <person name="Wang S."/>
            <person name="Wangchuk T."/>
            <person name="Wangdi T."/>
            <person name="Whittaker C."/>
            <person name="Wilkinson J."/>
            <person name="Wu Y."/>
            <person name="Wyman D."/>
            <person name="Yadav S."/>
            <person name="Yang S."/>
            <person name="Yang X."/>
            <person name="Yeager S."/>
            <person name="Yee E."/>
            <person name="Young G."/>
            <person name="Zainoun J."/>
            <person name="Zembeck L."/>
            <person name="Zimmer A."/>
            <person name="Zody M."/>
            <person name="Lander E."/>
        </authorList>
    </citation>
    <scope>NUCLEOTIDE SEQUENCE [LARGE SCALE GENOMIC DNA]</scope>
</reference>
<dbReference type="PANTHER" id="PTHR20855:SF92">
    <property type="entry name" value="PROGESTIN AND ADIPOQ RECEPTOR FAMILY MEMBER 3-LIKE"/>
    <property type="match status" value="1"/>
</dbReference>
<dbReference type="Proteomes" id="UP000007875">
    <property type="component" value="Unassembled WGS sequence"/>
</dbReference>
<dbReference type="AlphaFoldDB" id="H2ZCX1"/>
<evidence type="ECO:0000256" key="4">
    <source>
        <dbReference type="ARBA" id="ARBA00022989"/>
    </source>
</evidence>
<evidence type="ECO:0000256" key="2">
    <source>
        <dbReference type="ARBA" id="ARBA00007018"/>
    </source>
</evidence>
<dbReference type="Pfam" id="PF03006">
    <property type="entry name" value="HlyIII"/>
    <property type="match status" value="1"/>
</dbReference>
<proteinExistence type="inferred from homology"/>
<evidence type="ECO:0000256" key="5">
    <source>
        <dbReference type="ARBA" id="ARBA00023136"/>
    </source>
</evidence>
<name>H2ZCX1_CIOSA</name>
<keyword evidence="4 7" id="KW-1133">Transmembrane helix</keyword>
<sequence>MENRSVNLSKVLPRRLTNTLDDIWLFVYTEYLMHVPRRLRHLGFLRSFLQKLESKPNTQCCKPSSEIADPHDFYHALNNKTNNVQQFCIEPYILQGYALSNMPLRYYVKLLVVPTNELLNVWTHLVPCMWFMWMLAEYNQTLDLLQSWPVLITIVSAIIMTLFSSLAHLFHTRIKL</sequence>
<dbReference type="STRING" id="51511.ENSCSAVP00000015437"/>
<evidence type="ECO:0000256" key="6">
    <source>
        <dbReference type="PIRSR" id="PIRSR604254-1"/>
    </source>
</evidence>
<dbReference type="GeneTree" id="ENSGT00730000112388"/>
<dbReference type="GO" id="GO:0005496">
    <property type="term" value="F:steroid binding"/>
    <property type="evidence" value="ECO:0007669"/>
    <property type="project" value="TreeGrafter"/>
</dbReference>
<organism evidence="8 9">
    <name type="scientific">Ciona savignyi</name>
    <name type="common">Pacific transparent sea squirt</name>
    <dbReference type="NCBI Taxonomy" id="51511"/>
    <lineage>
        <taxon>Eukaryota</taxon>
        <taxon>Metazoa</taxon>
        <taxon>Chordata</taxon>
        <taxon>Tunicata</taxon>
        <taxon>Ascidiacea</taxon>
        <taxon>Phlebobranchia</taxon>
        <taxon>Cionidae</taxon>
        <taxon>Ciona</taxon>
    </lineage>
</organism>